<dbReference type="PROSITE" id="PS51278">
    <property type="entry name" value="GATASE_TYPE_2"/>
    <property type="match status" value="1"/>
</dbReference>
<dbReference type="PANTHER" id="PTHR45937:SF1">
    <property type="entry name" value="ASPARAGINE SYNTHETASE DOMAIN-CONTAINING PROTEIN 1"/>
    <property type="match status" value="1"/>
</dbReference>
<proteinExistence type="predicted"/>
<dbReference type="InterPro" id="IPR051857">
    <property type="entry name" value="Asn_synthetase_domain"/>
</dbReference>
<dbReference type="Gene3D" id="3.40.50.620">
    <property type="entry name" value="HUPs"/>
    <property type="match status" value="1"/>
</dbReference>
<dbReference type="Proteomes" id="UP000663879">
    <property type="component" value="Unassembled WGS sequence"/>
</dbReference>
<gene>
    <name evidence="5" type="ORF">OXX778_LOCUS4743</name>
</gene>
<dbReference type="CDD" id="cd01991">
    <property type="entry name" value="Asn_synthase_B_C"/>
    <property type="match status" value="1"/>
</dbReference>
<organism evidence="5 6">
    <name type="scientific">Brachionus calyciflorus</name>
    <dbReference type="NCBI Taxonomy" id="104777"/>
    <lineage>
        <taxon>Eukaryota</taxon>
        <taxon>Metazoa</taxon>
        <taxon>Spiralia</taxon>
        <taxon>Gnathifera</taxon>
        <taxon>Rotifera</taxon>
        <taxon>Eurotatoria</taxon>
        <taxon>Monogononta</taxon>
        <taxon>Pseudotrocha</taxon>
        <taxon>Ploima</taxon>
        <taxon>Brachionidae</taxon>
        <taxon>Brachionus</taxon>
    </lineage>
</organism>
<dbReference type="AlphaFoldDB" id="A0A813QHE8"/>
<protein>
    <recommendedName>
        <fullName evidence="4">Glutamine amidotransferase type-2 domain-containing protein</fullName>
    </recommendedName>
</protein>
<dbReference type="GO" id="GO:0006529">
    <property type="term" value="P:asparagine biosynthetic process"/>
    <property type="evidence" value="ECO:0007669"/>
    <property type="project" value="UniProtKB-KW"/>
</dbReference>
<dbReference type="PANTHER" id="PTHR45937">
    <property type="entry name" value="ASPARAGINE SYNTHETASE DOMAIN-CONTAINING PROTEIN 1"/>
    <property type="match status" value="1"/>
</dbReference>
<comment type="caution">
    <text evidence="5">The sequence shown here is derived from an EMBL/GenBank/DDBJ whole genome shotgun (WGS) entry which is preliminary data.</text>
</comment>
<dbReference type="SUPFAM" id="SSF56235">
    <property type="entry name" value="N-terminal nucleophile aminohydrolases (Ntn hydrolases)"/>
    <property type="match status" value="1"/>
</dbReference>
<evidence type="ECO:0000259" key="4">
    <source>
        <dbReference type="PROSITE" id="PS51278"/>
    </source>
</evidence>
<name>A0A813QHE8_9BILA</name>
<evidence type="ECO:0000256" key="3">
    <source>
        <dbReference type="ARBA" id="ARBA00022962"/>
    </source>
</evidence>
<evidence type="ECO:0000313" key="6">
    <source>
        <dbReference type="Proteomes" id="UP000663879"/>
    </source>
</evidence>
<dbReference type="Gene3D" id="3.60.20.10">
    <property type="entry name" value="Glutamine Phosphoribosylpyrophosphate, subunit 1, domain 1"/>
    <property type="match status" value="1"/>
</dbReference>
<sequence>MCGIFFTLLKDSSYDLSKIDVELVKKRGPDFSNSLTVQTSTFVSYFFASVLSLRGSQEHQVTQQPFRCEKTGNILLWNGEIFASHLINVSKNENDGTKFFESLSYHSLFNLIESIKGPYAFLFYDKKSECIYFGRDKFGRRSLLINFNPSGSRVLTLSSVKSTSMDTLEYQELKANGVYKLDLQTLSLTLFPWSNQIELNLDYLSNLKSSLPVLNYFISDFNNDITDEFNENFIHDDLVDKFYLILKQSVLRRVQNIPNLCKKCSNNLGHLKFSPVNSNLCEHSKIAILFSGGVDSTVLAALVDECIPKNEPIDLLNIAFEKSGDKKDDFLVPDRISGLKSLSELNPERKWNFVEINIKLDELRKERDEIIKHLLYPHQTVLDDSIGCALWFASRGKGHVREKDEIIGYTSEAEILILGMGADEQLAGYARHRTRYEKDGMKALSEEIKMEMERISSRNLGRDDRILSDHGKESRLPFLDEDVVSFLNELKVVEKCNMKLDRGFGEKYLLRKLALKKFGLAFCSKLQKRAIQFGSRVAKMENIKEKASDICDRIAIDLKFSE</sequence>
<dbReference type="InterPro" id="IPR017932">
    <property type="entry name" value="GATase_2_dom"/>
</dbReference>
<accession>A0A813QHE8</accession>
<feature type="domain" description="Glutamine amidotransferase type-2" evidence="4">
    <location>
        <begin position="2"/>
        <end position="184"/>
    </location>
</feature>
<reference evidence="5" key="1">
    <citation type="submission" date="2021-02" db="EMBL/GenBank/DDBJ databases">
        <authorList>
            <person name="Nowell W R."/>
        </authorList>
    </citation>
    <scope>NUCLEOTIDE SEQUENCE</scope>
    <source>
        <strain evidence="5">Ploen Becks lab</strain>
    </source>
</reference>
<keyword evidence="2" id="KW-0061">Asparagine biosynthesis</keyword>
<keyword evidence="3" id="KW-0315">Glutamine amidotransferase</keyword>
<dbReference type="InterPro" id="IPR001962">
    <property type="entry name" value="Asn_synthase"/>
</dbReference>
<dbReference type="GO" id="GO:0004066">
    <property type="term" value="F:asparagine synthase (glutamine-hydrolyzing) activity"/>
    <property type="evidence" value="ECO:0007669"/>
    <property type="project" value="InterPro"/>
</dbReference>
<dbReference type="OrthoDB" id="10252281at2759"/>
<dbReference type="SUPFAM" id="SSF52402">
    <property type="entry name" value="Adenine nucleotide alpha hydrolases-like"/>
    <property type="match status" value="1"/>
</dbReference>
<dbReference type="Pfam" id="PF13537">
    <property type="entry name" value="GATase_7"/>
    <property type="match status" value="1"/>
</dbReference>
<keyword evidence="1" id="KW-0028">Amino-acid biosynthesis</keyword>
<dbReference type="InterPro" id="IPR029055">
    <property type="entry name" value="Ntn_hydrolases_N"/>
</dbReference>
<keyword evidence="6" id="KW-1185">Reference proteome</keyword>
<dbReference type="EMBL" id="CAJNOC010000482">
    <property type="protein sequence ID" value="CAF0766949.1"/>
    <property type="molecule type" value="Genomic_DNA"/>
</dbReference>
<evidence type="ECO:0000313" key="5">
    <source>
        <dbReference type="EMBL" id="CAF0766949.1"/>
    </source>
</evidence>
<dbReference type="Pfam" id="PF00733">
    <property type="entry name" value="Asn_synthase"/>
    <property type="match status" value="2"/>
</dbReference>
<evidence type="ECO:0000256" key="2">
    <source>
        <dbReference type="ARBA" id="ARBA00022888"/>
    </source>
</evidence>
<dbReference type="InterPro" id="IPR014729">
    <property type="entry name" value="Rossmann-like_a/b/a_fold"/>
</dbReference>
<evidence type="ECO:0000256" key="1">
    <source>
        <dbReference type="ARBA" id="ARBA00022605"/>
    </source>
</evidence>